<evidence type="ECO:0000313" key="2">
    <source>
        <dbReference type="Proteomes" id="UP000439903"/>
    </source>
</evidence>
<dbReference type="AlphaFoldDB" id="A0A8H4EII5"/>
<reference evidence="1 2" key="1">
    <citation type="journal article" date="2019" name="Environ. Microbiol.">
        <title>At the nexus of three kingdoms: the genome of the mycorrhizal fungus Gigaspora margarita provides insights into plant, endobacterial and fungal interactions.</title>
        <authorList>
            <person name="Venice F."/>
            <person name="Ghignone S."/>
            <person name="Salvioli di Fossalunga A."/>
            <person name="Amselem J."/>
            <person name="Novero M."/>
            <person name="Xianan X."/>
            <person name="Sedzielewska Toro K."/>
            <person name="Morin E."/>
            <person name="Lipzen A."/>
            <person name="Grigoriev I.V."/>
            <person name="Henrissat B."/>
            <person name="Martin F.M."/>
            <person name="Bonfante P."/>
        </authorList>
    </citation>
    <scope>NUCLEOTIDE SEQUENCE [LARGE SCALE GENOMIC DNA]</scope>
    <source>
        <strain evidence="1 2">BEG34</strain>
    </source>
</reference>
<gene>
    <name evidence="1" type="ORF">F8M41_022039</name>
</gene>
<dbReference type="Proteomes" id="UP000439903">
    <property type="component" value="Unassembled WGS sequence"/>
</dbReference>
<evidence type="ECO:0000313" key="1">
    <source>
        <dbReference type="EMBL" id="KAF0489586.1"/>
    </source>
</evidence>
<keyword evidence="2" id="KW-1185">Reference proteome</keyword>
<dbReference type="OrthoDB" id="2383385at2759"/>
<name>A0A8H4EII5_GIGMA</name>
<organism evidence="1 2">
    <name type="scientific">Gigaspora margarita</name>
    <dbReference type="NCBI Taxonomy" id="4874"/>
    <lineage>
        <taxon>Eukaryota</taxon>
        <taxon>Fungi</taxon>
        <taxon>Fungi incertae sedis</taxon>
        <taxon>Mucoromycota</taxon>
        <taxon>Glomeromycotina</taxon>
        <taxon>Glomeromycetes</taxon>
        <taxon>Diversisporales</taxon>
        <taxon>Gigasporaceae</taxon>
        <taxon>Gigaspora</taxon>
    </lineage>
</organism>
<protein>
    <submittedName>
        <fullName evidence="1">Uncharacterized protein</fullName>
    </submittedName>
</protein>
<proteinExistence type="predicted"/>
<accession>A0A8H4EII5</accession>
<dbReference type="EMBL" id="WTPW01000669">
    <property type="protein sequence ID" value="KAF0489586.1"/>
    <property type="molecule type" value="Genomic_DNA"/>
</dbReference>
<sequence>MIPNPEIEFLNVLRLFDPPEIAETIPLPEAEREYLEALEILEPIPQFYQTNIISSGYELLDDHYQVEIGKESIYAQDPINTLGVLREQIINIFNDRFDLIHGFKTRLCLIGKMGRSSNYQQGLFDDKIEEDNGEIDYKEVPFKNKAVVVTAKEDIPRIVDELIWDIEK</sequence>
<comment type="caution">
    <text evidence="1">The sequence shown here is derived from an EMBL/GenBank/DDBJ whole genome shotgun (WGS) entry which is preliminary data.</text>
</comment>